<feature type="transmembrane region" description="Helical" evidence="10">
    <location>
        <begin position="53"/>
        <end position="73"/>
    </location>
</feature>
<dbReference type="GO" id="GO:0016493">
    <property type="term" value="F:C-C chemokine receptor activity"/>
    <property type="evidence" value="ECO:0000318"/>
    <property type="project" value="GO_Central"/>
</dbReference>
<dbReference type="GO" id="GO:0019722">
    <property type="term" value="P:calcium-mediated signaling"/>
    <property type="evidence" value="ECO:0000318"/>
    <property type="project" value="GO_Central"/>
</dbReference>
<evidence type="ECO:0000256" key="10">
    <source>
        <dbReference type="SAM" id="Phobius"/>
    </source>
</evidence>
<dbReference type="CTD" id="1238"/>
<feature type="region of interest" description="Disordered" evidence="9">
    <location>
        <begin position="329"/>
        <end position="354"/>
    </location>
</feature>
<organism evidence="12 13">
    <name type="scientific">Ornithorhynchus anatinus</name>
    <name type="common">Duckbill platypus</name>
    <dbReference type="NCBI Taxonomy" id="9258"/>
    <lineage>
        <taxon>Eukaryota</taxon>
        <taxon>Metazoa</taxon>
        <taxon>Chordata</taxon>
        <taxon>Craniata</taxon>
        <taxon>Vertebrata</taxon>
        <taxon>Euteleostomi</taxon>
        <taxon>Mammalia</taxon>
        <taxon>Monotremata</taxon>
        <taxon>Ornithorhynchidae</taxon>
        <taxon>Ornithorhynchus</taxon>
    </lineage>
</organism>
<dbReference type="GO" id="GO:0007204">
    <property type="term" value="P:positive regulation of cytosolic calcium ion concentration"/>
    <property type="evidence" value="ECO:0000318"/>
    <property type="project" value="GO_Central"/>
</dbReference>
<dbReference type="FunCoup" id="A0A6I8PKV2">
    <property type="interactions" value="558"/>
</dbReference>
<dbReference type="SUPFAM" id="SSF81321">
    <property type="entry name" value="Family A G protein-coupled receptor-like"/>
    <property type="match status" value="1"/>
</dbReference>
<evidence type="ECO:0000256" key="1">
    <source>
        <dbReference type="ARBA" id="ARBA00004651"/>
    </source>
</evidence>
<protein>
    <submittedName>
        <fullName evidence="12">Atypical chemokine receptor 2</fullName>
    </submittedName>
</protein>
<proteinExistence type="predicted"/>
<sequence>MFTPASPPASSPTIGSENSSLYDYYYTLDEIAPFLPCRKDAVRAFGGVFMPTLFSLVSVSGTVGNLLLLGALVRSSHPRGSAEVYLLHLATCNLLLALTLPFWAVQAAHGWTFGGVLCCAVSAAYTASFYGGVFFVVCLSLDASLGVAHGGRRSRPGSLLLCGAVWGVAAGLALPDLAFARVREDPGGRRSCEHDYGLGGVSWRWGLQVLQNVLGFLFPLLCLLAFCGRLSRALATLRAPGRWRALGTAAAPVAAFFVFWCPYNLALFLHSLQDLQVIVDCASSRSLDYALQVTESLAFTHCSFTPVLYALLSRRLRARLGGVCRTVCPKAQKAPSPSRSEGSAGGETTLEDLV</sequence>
<dbReference type="PRINTS" id="PR00657">
    <property type="entry name" value="CCCHEMOKINER"/>
</dbReference>
<keyword evidence="4 10" id="KW-1133">Transmembrane helix</keyword>
<reference evidence="12" key="2">
    <citation type="submission" date="2025-09" db="UniProtKB">
        <authorList>
            <consortium name="Ensembl"/>
        </authorList>
    </citation>
    <scope>IDENTIFICATION</scope>
    <source>
        <strain evidence="12">Glennie</strain>
    </source>
</reference>
<dbReference type="Ensembl" id="ENSOANT00000057189.1">
    <property type="protein sequence ID" value="ENSOANP00000053179.1"/>
    <property type="gene ID" value="ENSOANG00000050342.1"/>
</dbReference>
<dbReference type="InParanoid" id="A0A6I8PKV2"/>
<dbReference type="PANTHER" id="PTHR10489:SF942">
    <property type="entry name" value="ATYPICAL CHEMOKINE RECEPTOR 2"/>
    <property type="match status" value="1"/>
</dbReference>
<dbReference type="GO" id="GO:0019957">
    <property type="term" value="F:C-C chemokine binding"/>
    <property type="evidence" value="ECO:0000318"/>
    <property type="project" value="GO_Central"/>
</dbReference>
<dbReference type="Bgee" id="ENSOANG00000050342">
    <property type="expression patterns" value="Expressed in fibroblast and 3 other cell types or tissues"/>
</dbReference>
<dbReference type="OrthoDB" id="8576531at2759"/>
<feature type="transmembrane region" description="Helical" evidence="10">
    <location>
        <begin position="209"/>
        <end position="228"/>
    </location>
</feature>
<feature type="transmembrane region" description="Helical" evidence="10">
    <location>
        <begin position="85"/>
        <end position="105"/>
    </location>
</feature>
<dbReference type="PANTHER" id="PTHR10489">
    <property type="entry name" value="CELL ADHESION MOLECULE"/>
    <property type="match status" value="1"/>
</dbReference>
<keyword evidence="8" id="KW-0807">Transducer</keyword>
<dbReference type="KEGG" id="oaa:100082343"/>
<accession>A0A6I8PKV2</accession>
<dbReference type="OMA" id="IVHAQPH"/>
<keyword evidence="13" id="KW-1185">Reference proteome</keyword>
<dbReference type="GeneID" id="100082343"/>
<evidence type="ECO:0000256" key="8">
    <source>
        <dbReference type="ARBA" id="ARBA00023224"/>
    </source>
</evidence>
<dbReference type="InterPro" id="IPR000355">
    <property type="entry name" value="Chemokine_rcpt"/>
</dbReference>
<dbReference type="RefSeq" id="XP_028933900.1">
    <property type="nucleotide sequence ID" value="XM_029078067.2"/>
</dbReference>
<dbReference type="InterPro" id="IPR050119">
    <property type="entry name" value="CCR1-9-like"/>
</dbReference>
<dbReference type="Proteomes" id="UP000002279">
    <property type="component" value="Unplaced"/>
</dbReference>
<dbReference type="PROSITE" id="PS50262">
    <property type="entry name" value="G_PROTEIN_RECEP_F1_2"/>
    <property type="match status" value="1"/>
</dbReference>
<comment type="subcellular location">
    <subcellularLocation>
        <location evidence="1">Cell membrane</location>
        <topology evidence="1">Multi-pass membrane protein</topology>
    </subcellularLocation>
</comment>
<dbReference type="Gene3D" id="1.20.1070.10">
    <property type="entry name" value="Rhodopsin 7-helix transmembrane proteins"/>
    <property type="match status" value="1"/>
</dbReference>
<evidence type="ECO:0000256" key="3">
    <source>
        <dbReference type="ARBA" id="ARBA00022692"/>
    </source>
</evidence>
<gene>
    <name evidence="12" type="primary">ACKR2</name>
</gene>
<keyword evidence="6 10" id="KW-0472">Membrane</keyword>
<reference evidence="12" key="1">
    <citation type="submission" date="2025-08" db="UniProtKB">
        <authorList>
            <consortium name="Ensembl"/>
        </authorList>
    </citation>
    <scope>IDENTIFICATION</scope>
    <source>
        <strain evidence="12">Glennie</strain>
    </source>
</reference>
<feature type="transmembrane region" description="Helical" evidence="10">
    <location>
        <begin position="159"/>
        <end position="180"/>
    </location>
</feature>
<dbReference type="PRINTS" id="PR00237">
    <property type="entry name" value="GPCRRHODOPSN"/>
</dbReference>
<feature type="transmembrane region" description="Helical" evidence="10">
    <location>
        <begin position="249"/>
        <end position="269"/>
    </location>
</feature>
<evidence type="ECO:0000256" key="9">
    <source>
        <dbReference type="SAM" id="MobiDB-lite"/>
    </source>
</evidence>
<keyword evidence="5" id="KW-0297">G-protein coupled receptor</keyword>
<dbReference type="AlphaFoldDB" id="A0A6I8PKV2"/>
<dbReference type="GO" id="GO:0060326">
    <property type="term" value="P:cell chemotaxis"/>
    <property type="evidence" value="ECO:0000318"/>
    <property type="project" value="GO_Central"/>
</dbReference>
<evidence type="ECO:0000256" key="4">
    <source>
        <dbReference type="ARBA" id="ARBA00022989"/>
    </source>
</evidence>
<keyword evidence="7" id="KW-0675">Receptor</keyword>
<dbReference type="GO" id="GO:0006955">
    <property type="term" value="P:immune response"/>
    <property type="evidence" value="ECO:0000318"/>
    <property type="project" value="GO_Central"/>
</dbReference>
<feature type="transmembrane region" description="Helical" evidence="10">
    <location>
        <begin position="289"/>
        <end position="312"/>
    </location>
</feature>
<evidence type="ECO:0000256" key="7">
    <source>
        <dbReference type="ARBA" id="ARBA00023170"/>
    </source>
</evidence>
<evidence type="ECO:0000256" key="6">
    <source>
        <dbReference type="ARBA" id="ARBA00023136"/>
    </source>
</evidence>
<evidence type="ECO:0000259" key="11">
    <source>
        <dbReference type="PROSITE" id="PS50262"/>
    </source>
</evidence>
<dbReference type="InterPro" id="IPR017452">
    <property type="entry name" value="GPCR_Rhodpsn_7TM"/>
</dbReference>
<evidence type="ECO:0000313" key="12">
    <source>
        <dbReference type="Ensembl" id="ENSOANP00000053179.1"/>
    </source>
</evidence>
<evidence type="ECO:0000256" key="5">
    <source>
        <dbReference type="ARBA" id="ARBA00023040"/>
    </source>
</evidence>
<feature type="domain" description="G-protein coupled receptors family 1 profile" evidence="11">
    <location>
        <begin position="64"/>
        <end position="309"/>
    </location>
</feature>
<evidence type="ECO:0000313" key="13">
    <source>
        <dbReference type="Proteomes" id="UP000002279"/>
    </source>
</evidence>
<keyword evidence="3 10" id="KW-0812">Transmembrane</keyword>
<dbReference type="Pfam" id="PF00001">
    <property type="entry name" value="7tm_1"/>
    <property type="match status" value="1"/>
</dbReference>
<name>A0A6I8PKV2_ORNAN</name>
<dbReference type="GeneTree" id="ENSGT01110000267168"/>
<keyword evidence="2" id="KW-1003">Cell membrane</keyword>
<feature type="transmembrane region" description="Helical" evidence="10">
    <location>
        <begin position="111"/>
        <end position="139"/>
    </location>
</feature>
<evidence type="ECO:0000256" key="2">
    <source>
        <dbReference type="ARBA" id="ARBA00022475"/>
    </source>
</evidence>
<dbReference type="InterPro" id="IPR000276">
    <property type="entry name" value="GPCR_Rhodpsn"/>
</dbReference>
<dbReference type="GO" id="GO:0009897">
    <property type="term" value="C:external side of plasma membrane"/>
    <property type="evidence" value="ECO:0000318"/>
    <property type="project" value="GO_Central"/>
</dbReference>